<name>A0A291FEC0_GRIPA</name>
<dbReference type="EMBL" id="MF523562">
    <property type="protein sequence ID" value="ATG31133.1"/>
    <property type="molecule type" value="mRNA"/>
</dbReference>
<dbReference type="SMR" id="A0A291FEC0"/>
<dbReference type="IntAct" id="A0A291FEC0">
    <property type="interactions" value="1"/>
</dbReference>
<protein>
    <submittedName>
        <fullName evidence="1">LR gamma7</fullName>
    </submittedName>
</protein>
<accession>A0A291FEC0</accession>
<reference evidence="1" key="1">
    <citation type="journal article" date="2017" name="Nature">
        <title>Structure of phycobilisome from the red alga Griffithsia pacifica.</title>
        <authorList>
            <person name="Zhang J."/>
            <person name="Ma J."/>
            <person name="Liu D."/>
            <person name="Qin S."/>
            <person name="Sun S."/>
            <person name="Zhao J."/>
            <person name="Sui S.F."/>
        </authorList>
    </citation>
    <scope>NUCLEOTIDE SEQUENCE</scope>
</reference>
<dbReference type="AlphaFoldDB" id="A0A291FEC0"/>
<evidence type="ECO:0000313" key="1">
    <source>
        <dbReference type="EMBL" id="ATG31133.1"/>
    </source>
</evidence>
<gene>
    <name evidence="1" type="primary">rpeCg7</name>
</gene>
<organism evidence="1">
    <name type="scientific">Griffithsia pacifica</name>
    <name type="common">Red alga</name>
    <dbReference type="NCBI Taxonomy" id="35689"/>
    <lineage>
        <taxon>Eukaryota</taxon>
        <taxon>Rhodophyta</taxon>
        <taxon>Florideophyceae</taxon>
        <taxon>Rhodymeniophycidae</taxon>
        <taxon>Ceramiales</taxon>
        <taxon>Ceramiaceae</taxon>
        <taxon>Griffithsia</taxon>
    </lineage>
</organism>
<proteinExistence type="evidence at transcript level"/>
<sequence>MTAPAFTAPISLTTPHAFSARGLRPATTSSAAPTAVPTPRMSAADKYMARTVTRTAKSAAAGFGVYTPQCTEASGGANTAEATRLAVLAADFRLRQAPLGARFADLYETRRAAVIQACNSSAEEGYATSFPSRAAASVAGRAEGLRACSRYFPQKPPVEEYMAACVDRQYKQMRVHGGVYSTLCADGRSAGDADTARIAALGARFRAQHLSKSQQTQMRYNAMSEARMLARGLCTYEEAQFNAYPKMAGMMRYGTGVYAASVRGPELVVGNKSMTVAEQVNGVNAESYWPSSKVRPAVARGTSPWMGLGVVKSYAAMSEAAMAYGIEQQSKPYVPQKYEGWSSGWKPKSSLM</sequence>